<dbReference type="Proteomes" id="UP000887580">
    <property type="component" value="Unplaced"/>
</dbReference>
<sequence>MKLDVNRKLLARSDRVKSTDIHPTEPWMLASLYNGHVHIWGYENQQLTKSFEVCDLPVRAAKFIPRKNWVVTGSDDMQIRVFNYNTLERVHQFEAHSDYIRSIAVHPTQPFVLTSSDDMMVKLWDWDNKWQLKQTFEGHTHYVMQLVINPKDNNTFATASLDKTIKVWQFGSNTPNFTLEGHEKGVNCIDYYHGGDKPYLISGADDRLVKIWDYQNKTCVATLDGHAHNVSAVCFHPELPIIITGSEDSTIRLWHSNTYRLETTLNYGLERVWCITALKGSNTIAIGYDDGSVTIKLGREEPAVSMDSSGKILWAKHSEMQQANLKTLDQATLDAAQDGERLALAVKDMGACEIYPQTLQHSSNGRFVVACGDGEYIVYTAMALRNK</sequence>
<protein>
    <submittedName>
        <fullName evidence="2">Coatomer WD associated region domain-containing protein</fullName>
    </submittedName>
</protein>
<evidence type="ECO:0000313" key="1">
    <source>
        <dbReference type="Proteomes" id="UP000887580"/>
    </source>
</evidence>
<reference evidence="2" key="1">
    <citation type="submission" date="2022-11" db="UniProtKB">
        <authorList>
            <consortium name="WormBaseParasite"/>
        </authorList>
    </citation>
    <scope>IDENTIFICATION</scope>
</reference>
<dbReference type="WBParaSite" id="PS1159_v2.g22229.t1">
    <property type="protein sequence ID" value="PS1159_v2.g22229.t1"/>
    <property type="gene ID" value="PS1159_v2.g22229"/>
</dbReference>
<proteinExistence type="predicted"/>
<organism evidence="1 2">
    <name type="scientific">Panagrolaimus sp. PS1159</name>
    <dbReference type="NCBI Taxonomy" id="55785"/>
    <lineage>
        <taxon>Eukaryota</taxon>
        <taxon>Metazoa</taxon>
        <taxon>Ecdysozoa</taxon>
        <taxon>Nematoda</taxon>
        <taxon>Chromadorea</taxon>
        <taxon>Rhabditida</taxon>
        <taxon>Tylenchina</taxon>
        <taxon>Panagrolaimomorpha</taxon>
        <taxon>Panagrolaimoidea</taxon>
        <taxon>Panagrolaimidae</taxon>
        <taxon>Panagrolaimus</taxon>
    </lineage>
</organism>
<evidence type="ECO:0000313" key="2">
    <source>
        <dbReference type="WBParaSite" id="PS1159_v2.g22229.t1"/>
    </source>
</evidence>
<name>A0AC35G0A7_9BILA</name>
<accession>A0AC35G0A7</accession>